<keyword evidence="2" id="KW-1185">Reference proteome</keyword>
<accession>A0ABX7U0L4</accession>
<dbReference type="Proteomes" id="UP000663908">
    <property type="component" value="Chromosome"/>
</dbReference>
<reference evidence="1 2" key="1">
    <citation type="submission" date="2021-03" db="EMBL/GenBank/DDBJ databases">
        <title>Complete genome sequence of Streptomyces cyanogenus S136, producer of anticancer angucycline landomycin A.</title>
        <authorList>
            <person name="Hrab P."/>
            <person name="Ruckert C."/>
            <person name="Busche T."/>
            <person name="Ostash I."/>
            <person name="Kalinowski J."/>
            <person name="Fedorenko V."/>
            <person name="Yushchuk O."/>
            <person name="Ostash B."/>
        </authorList>
    </citation>
    <scope>NUCLEOTIDE SEQUENCE [LARGE SCALE GENOMIC DNA]</scope>
    <source>
        <strain evidence="1 2">S136</strain>
    </source>
</reference>
<gene>
    <name evidence="1" type="ORF">S1361_33560</name>
</gene>
<sequence length="1174" mass="126845">MSDMLWISVPGGFVHDRPLLRVLVVPRLDGGTPAQHGMAQWPPAALTSGPVRIELFPPGAGPSATPYGSRDLVPVVPFQAGVWERLVAGLPVEDTVDARRAVDPARLTVRATSKDAEAVAQGFQDVARAEVDPELGPRSPDFTQRVQRVLRNEHWLGPEEPAPAPVAVPASPGRPDFHRTLSLLREHPAVLRALGLVFELTLDPHDVTDHAGGTVRVVWPARPASLPVVLSPRTLFGAGFRPGSTARVSDGMVTLDRTDDHGAPLWQVATVDVDVAAQRLREAARAHDAGPAAGPPVLPALRSDGLRLVLRGRGQEMSARLSRAARGTLPDVLTADDLVLGYRIDVRPTLGGAHWFSLHRRNATYRAHRRLPDGRLSEDFLVVGAAGAPEEGHLKSNAAISDWTGLHADETVAAWRGWSLAVPRPQLDGTPAAQPPAAPGLSLSMAFEVEPGTLPPLRFGRHYTLRARVADLAGGGLGPGDEAAEQHGTRPEFYARHEPLPAPVVGYPAAVDPARVPPGESAELVVIRSDPMADLDVQAYAGRHGYALNDQRLLRPPDGTPALAEQHGMLDVHGDPAVANRVTWEWVRRALLAADSAATGGPALPDPAAGGIAVLRTEPLPPTLLARAWEAPDEWPGLPPRTLQLTTPQPGRPAVAWEGDRLVVRLAPAQQLTLELSTFPREGITDHFALHLADPPENATKAFGQGRHPMVTPARSLTLVHAVQHPLRRPDTVLKVDRAQNATFAALVPQSDVWDPKSTAEVHVTARWEDQWDTRRQQVTDVPVETIPVDPSGPAHPDTLFRHEFGDTRHRTVTYTLKAVGRFREYFRDPQRADEFTLTKELAPVNVPSSARPAPPVVRSARPAFRWQRTGDLAATGHTLTRVRSAGRIRLALQPPWYTTGTGELLAVVVRPEDTGPGDRLSPFVSVAGGDPVYPTKGLPLGAPFAAHVSSATGPDRRLGLEEAQADVVLKPHQPEYQEDEGCWLCDVALAGTDGASFHHSLVQLAVARYQPDSLNGLGLSPVVRTDTVPLLPDRTLQVTRLADRYQVKLTGVISPAPAVDRVDMVLERCQAPAGVPADQVDLISFPTSPPGVPAWQREYVLSPAPKKVGLSRVREWTGEFRLPPGTGPVRVRVREVEFIPNDEPREGAFLHTSTPDEIKERTVFTDTVQLPGL</sequence>
<proteinExistence type="predicted"/>
<organism evidence="1 2">
    <name type="scientific">Streptomyces cyanogenus</name>
    <dbReference type="NCBI Taxonomy" id="80860"/>
    <lineage>
        <taxon>Bacteria</taxon>
        <taxon>Bacillati</taxon>
        <taxon>Actinomycetota</taxon>
        <taxon>Actinomycetes</taxon>
        <taxon>Kitasatosporales</taxon>
        <taxon>Streptomycetaceae</taxon>
        <taxon>Streptomyces</taxon>
    </lineage>
</organism>
<dbReference type="RefSeq" id="WP_208035629.1">
    <property type="nucleotide sequence ID" value="NZ_CP071839.1"/>
</dbReference>
<dbReference type="EMBL" id="CP071839">
    <property type="protein sequence ID" value="QTE02307.1"/>
    <property type="molecule type" value="Genomic_DNA"/>
</dbReference>
<name>A0ABX7U0L4_STRCY</name>
<evidence type="ECO:0000313" key="1">
    <source>
        <dbReference type="EMBL" id="QTE02307.1"/>
    </source>
</evidence>
<protein>
    <submittedName>
        <fullName evidence="1">Uncharacterized protein</fullName>
    </submittedName>
</protein>
<evidence type="ECO:0000313" key="2">
    <source>
        <dbReference type="Proteomes" id="UP000663908"/>
    </source>
</evidence>